<dbReference type="CDD" id="cd00590">
    <property type="entry name" value="RRM_SF"/>
    <property type="match status" value="1"/>
</dbReference>
<feature type="domain" description="RRM" evidence="3">
    <location>
        <begin position="111"/>
        <end position="201"/>
    </location>
</feature>
<sequence>MTSREVESYSQPGPSSIPSMHYPMSPRSGPVHYATSHTHAPESHSTSPVQSTSAGTGTAVPRGKPPEAGQPPEPPSSVASSSRSVPVPSTSDRPPTRRPYHPNPPTQRSEWVMWAGNVPSDATHDELWRFFNQPPSPALAAGGGGGRGDEGDEEEPLWGGVSSIFLISRSNCAFVNFESEAHLHAAIQRFNGRPLRPDDLRCPRLVCRVRSRNDDLKAGVGGQRGAGIHVRWIREQKEKAQEEARRRSTSSSDAITTPSSSPSDIAPIMTGLSIESDDEGGLRRVRRPEPHSSSSGSHASTNSSILQQYFPKRYFILKSLTQFDLDLSVEKGLWATQKHNEGILDQAYRTSKDVYLIFGVNKSGEFYGYARMVGPILRGEHRVSWASRTDSPPQRRSSQPSSMSDSPPTTRRDYAYFGTPDEHRQYGSPLPVSPDPLATLEQTPRTEDVPVREHLTAPAEMHQPHHRLSRLTIPHPEQNFDSRAATFPTSQLAKFPSDTFELDPRAPARNLREHNAPVASGSGSRAEWEPSSATTLAAVKEEDEKQAVSAEQSGEPSQEQPREEGPVWGSSFKVEWIRTHRLPFHRTRHLRNPWNHDREVKVSRDGTELEPSVGQALLEEWDRPDPSPAASPTIDRRPASARVPEESSYPPAAGEG</sequence>
<dbReference type="InterPro" id="IPR057720">
    <property type="entry name" value="RRM_YTH1"/>
</dbReference>
<feature type="compositionally biased region" description="Basic and acidic residues" evidence="2">
    <location>
        <begin position="410"/>
        <end position="425"/>
    </location>
</feature>
<dbReference type="STRING" id="914234.M2R5C6"/>
<dbReference type="PROSITE" id="PS50102">
    <property type="entry name" value="RRM"/>
    <property type="match status" value="1"/>
</dbReference>
<dbReference type="Proteomes" id="UP000016930">
    <property type="component" value="Unassembled WGS sequence"/>
</dbReference>
<feature type="compositionally biased region" description="Low complexity" evidence="2">
    <location>
        <begin position="249"/>
        <end position="268"/>
    </location>
</feature>
<dbReference type="Gene3D" id="3.10.590.10">
    <property type="entry name" value="ph1033 like domains"/>
    <property type="match status" value="2"/>
</dbReference>
<feature type="compositionally biased region" description="Low complexity" evidence="2">
    <location>
        <begin position="292"/>
        <end position="302"/>
    </location>
</feature>
<dbReference type="EMBL" id="KB445793">
    <property type="protein sequence ID" value="EMD39790.1"/>
    <property type="molecule type" value="Genomic_DNA"/>
</dbReference>
<feature type="compositionally biased region" description="Polar residues" evidence="2">
    <location>
        <begin position="549"/>
        <end position="559"/>
    </location>
</feature>
<evidence type="ECO:0000256" key="2">
    <source>
        <dbReference type="SAM" id="MobiDB-lite"/>
    </source>
</evidence>
<feature type="region of interest" description="Disordered" evidence="2">
    <location>
        <begin position="602"/>
        <end position="656"/>
    </location>
</feature>
<feature type="domain" description="YTH" evidence="4">
    <location>
        <begin position="312"/>
        <end position="453"/>
    </location>
</feature>
<dbReference type="InterPro" id="IPR012677">
    <property type="entry name" value="Nucleotide-bd_a/b_plait_sf"/>
</dbReference>
<dbReference type="Pfam" id="PF04146">
    <property type="entry name" value="YTH"/>
    <property type="match status" value="1"/>
</dbReference>
<evidence type="ECO:0000313" key="5">
    <source>
        <dbReference type="EMBL" id="EMD39790.1"/>
    </source>
</evidence>
<dbReference type="GO" id="GO:0003729">
    <property type="term" value="F:mRNA binding"/>
    <property type="evidence" value="ECO:0007669"/>
    <property type="project" value="TreeGrafter"/>
</dbReference>
<dbReference type="CDD" id="cd21134">
    <property type="entry name" value="YTH"/>
    <property type="match status" value="1"/>
</dbReference>
<dbReference type="PROSITE" id="PS50882">
    <property type="entry name" value="YTH"/>
    <property type="match status" value="2"/>
</dbReference>
<evidence type="ECO:0000313" key="6">
    <source>
        <dbReference type="Proteomes" id="UP000016930"/>
    </source>
</evidence>
<feature type="compositionally biased region" description="Polar residues" evidence="2">
    <location>
        <begin position="35"/>
        <end position="56"/>
    </location>
</feature>
<feature type="region of interest" description="Disordered" evidence="2">
    <location>
        <begin position="1"/>
        <end position="108"/>
    </location>
</feature>
<feature type="region of interest" description="Disordered" evidence="2">
    <location>
        <begin position="132"/>
        <end position="156"/>
    </location>
</feature>
<keyword evidence="1" id="KW-0694">RNA-binding</keyword>
<dbReference type="AlphaFoldDB" id="M2R5C6"/>
<evidence type="ECO:0008006" key="7">
    <source>
        <dbReference type="Google" id="ProtNLM"/>
    </source>
</evidence>
<dbReference type="GO" id="GO:0000381">
    <property type="term" value="P:regulation of alternative mRNA splicing, via spliceosome"/>
    <property type="evidence" value="ECO:0007669"/>
    <property type="project" value="TreeGrafter"/>
</dbReference>
<protein>
    <recommendedName>
        <fullName evidence="7">YTH domain-containing protein</fullName>
    </recommendedName>
</protein>
<feature type="region of interest" description="Disordered" evidence="2">
    <location>
        <begin position="385"/>
        <end position="447"/>
    </location>
</feature>
<evidence type="ECO:0000259" key="3">
    <source>
        <dbReference type="PROSITE" id="PS50102"/>
    </source>
</evidence>
<feature type="compositionally biased region" description="Polar residues" evidence="2">
    <location>
        <begin position="8"/>
        <end position="18"/>
    </location>
</feature>
<feature type="region of interest" description="Disordered" evidence="2">
    <location>
        <begin position="507"/>
        <end position="566"/>
    </location>
</feature>
<evidence type="ECO:0000259" key="4">
    <source>
        <dbReference type="PROSITE" id="PS50882"/>
    </source>
</evidence>
<organism evidence="5 6">
    <name type="scientific">Ceriporiopsis subvermispora (strain B)</name>
    <name type="common">White-rot fungus</name>
    <name type="synonym">Gelatoporia subvermispora</name>
    <dbReference type="NCBI Taxonomy" id="914234"/>
    <lineage>
        <taxon>Eukaryota</taxon>
        <taxon>Fungi</taxon>
        <taxon>Dikarya</taxon>
        <taxon>Basidiomycota</taxon>
        <taxon>Agaricomycotina</taxon>
        <taxon>Agaricomycetes</taxon>
        <taxon>Polyporales</taxon>
        <taxon>Gelatoporiaceae</taxon>
        <taxon>Gelatoporia</taxon>
    </lineage>
</organism>
<dbReference type="GO" id="GO:0005654">
    <property type="term" value="C:nucleoplasm"/>
    <property type="evidence" value="ECO:0007669"/>
    <property type="project" value="TreeGrafter"/>
</dbReference>
<feature type="compositionally biased region" description="Low complexity" evidence="2">
    <location>
        <begin position="76"/>
        <end position="93"/>
    </location>
</feature>
<dbReference type="PANTHER" id="PTHR12357">
    <property type="entry name" value="YTH YT521-B HOMOLOGY DOMAIN-CONTAINING"/>
    <property type="match status" value="1"/>
</dbReference>
<dbReference type="Pfam" id="PF25701">
    <property type="entry name" value="RRM_YTH1"/>
    <property type="match status" value="1"/>
</dbReference>
<proteinExistence type="predicted"/>
<dbReference type="GO" id="GO:0000398">
    <property type="term" value="P:mRNA splicing, via spliceosome"/>
    <property type="evidence" value="ECO:0007669"/>
    <property type="project" value="TreeGrafter"/>
</dbReference>
<dbReference type="InterPro" id="IPR035979">
    <property type="entry name" value="RBD_domain_sf"/>
</dbReference>
<reference evidence="5 6" key="1">
    <citation type="journal article" date="2012" name="Proc. Natl. Acad. Sci. U.S.A.">
        <title>Comparative genomics of Ceriporiopsis subvermispora and Phanerochaete chrysosporium provide insight into selective ligninolysis.</title>
        <authorList>
            <person name="Fernandez-Fueyo E."/>
            <person name="Ruiz-Duenas F.J."/>
            <person name="Ferreira P."/>
            <person name="Floudas D."/>
            <person name="Hibbett D.S."/>
            <person name="Canessa P."/>
            <person name="Larrondo L.F."/>
            <person name="James T.Y."/>
            <person name="Seelenfreund D."/>
            <person name="Lobos S."/>
            <person name="Polanco R."/>
            <person name="Tello M."/>
            <person name="Honda Y."/>
            <person name="Watanabe T."/>
            <person name="Watanabe T."/>
            <person name="Ryu J.S."/>
            <person name="Kubicek C.P."/>
            <person name="Schmoll M."/>
            <person name="Gaskell J."/>
            <person name="Hammel K.E."/>
            <person name="St John F.J."/>
            <person name="Vanden Wymelenberg A."/>
            <person name="Sabat G."/>
            <person name="Splinter BonDurant S."/>
            <person name="Syed K."/>
            <person name="Yadav J.S."/>
            <person name="Doddapaneni H."/>
            <person name="Subramanian V."/>
            <person name="Lavin J.L."/>
            <person name="Oguiza J.A."/>
            <person name="Perez G."/>
            <person name="Pisabarro A.G."/>
            <person name="Ramirez L."/>
            <person name="Santoyo F."/>
            <person name="Master E."/>
            <person name="Coutinho P.M."/>
            <person name="Henrissat B."/>
            <person name="Lombard V."/>
            <person name="Magnuson J.K."/>
            <person name="Kuees U."/>
            <person name="Hori C."/>
            <person name="Igarashi K."/>
            <person name="Samejima M."/>
            <person name="Held B.W."/>
            <person name="Barry K.W."/>
            <person name="LaButti K.M."/>
            <person name="Lapidus A."/>
            <person name="Lindquist E.A."/>
            <person name="Lucas S.M."/>
            <person name="Riley R."/>
            <person name="Salamov A.A."/>
            <person name="Hoffmeister D."/>
            <person name="Schwenk D."/>
            <person name="Hadar Y."/>
            <person name="Yarden O."/>
            <person name="de Vries R.P."/>
            <person name="Wiebenga A."/>
            <person name="Stenlid J."/>
            <person name="Eastwood D."/>
            <person name="Grigoriev I.V."/>
            <person name="Berka R.M."/>
            <person name="Blanchette R.A."/>
            <person name="Kersten P."/>
            <person name="Martinez A.T."/>
            <person name="Vicuna R."/>
            <person name="Cullen D."/>
        </authorList>
    </citation>
    <scope>NUCLEOTIDE SEQUENCE [LARGE SCALE GENOMIC DNA]</scope>
    <source>
        <strain evidence="5 6">B</strain>
    </source>
</reference>
<dbReference type="GO" id="GO:1990247">
    <property type="term" value="F:N6-methyladenosine-containing RNA reader activity"/>
    <property type="evidence" value="ECO:0007669"/>
    <property type="project" value="TreeGrafter"/>
</dbReference>
<dbReference type="InterPro" id="IPR045168">
    <property type="entry name" value="YTH_prot"/>
</dbReference>
<dbReference type="HOGENOM" id="CLU_011694_1_0_1"/>
<feature type="compositionally biased region" description="Low complexity" evidence="2">
    <location>
        <begin position="387"/>
        <end position="409"/>
    </location>
</feature>
<feature type="compositionally biased region" description="Basic and acidic residues" evidence="2">
    <location>
        <begin position="236"/>
        <end position="246"/>
    </location>
</feature>
<dbReference type="OrthoDB" id="6103986at2759"/>
<dbReference type="SUPFAM" id="SSF54928">
    <property type="entry name" value="RNA-binding domain, RBD"/>
    <property type="match status" value="1"/>
</dbReference>
<feature type="domain" description="YTH" evidence="4">
    <location>
        <begin position="470"/>
        <end position="621"/>
    </location>
</feature>
<accession>M2R5C6</accession>
<dbReference type="InterPro" id="IPR000504">
    <property type="entry name" value="RRM_dom"/>
</dbReference>
<dbReference type="InterPro" id="IPR007275">
    <property type="entry name" value="YTH_domain"/>
</dbReference>
<gene>
    <name evidence="5" type="ORF">CERSUDRAFT_112057</name>
</gene>
<feature type="region of interest" description="Disordered" evidence="2">
    <location>
        <begin position="236"/>
        <end position="302"/>
    </location>
</feature>
<keyword evidence="6" id="KW-1185">Reference proteome</keyword>
<dbReference type="Gene3D" id="3.30.70.330">
    <property type="match status" value="1"/>
</dbReference>
<evidence type="ECO:0000256" key="1">
    <source>
        <dbReference type="PROSITE-ProRule" id="PRU00176"/>
    </source>
</evidence>
<name>M2R5C6_CERS8</name>
<dbReference type="PANTHER" id="PTHR12357:SF3">
    <property type="entry name" value="YTH DOMAIN-CONTAINING PROTEIN 1"/>
    <property type="match status" value="1"/>
</dbReference>